<sequence>MGCGASKVEDFPAVALCRERKRFLKAASEQRYALAAAHVAYFHSLREIGDALRKFAEQDLTTTTGSSSPVLTLPSETKSINNNKLSSSSASISHADSPEGSHLPLSSGSELSSPSPTHSHSHSHSHSSSPQIHGSPEPDPPPYGYYQNYQYAHYMKRSVPNGKPMVYEEPEKHVATIGQWPDPSYGYGFYGFPGGDYPYYPPPGPSSSPPRPPPAPPSPPRVSTWDFLNVFDSFENGYPIYPPRFGSRASSPDSKEVREREGIPELEDEMEQEVPREAPAKDKEGKKVAGEKGSAGVRDFGEGPSNTKTVPLQQVSSSEGSSKTVRFHDGSDNGSVEKEIRSSPDTVVSEEHGAKKGVSFEIDEATVTTVEGDSSVLSSVTTLSAHGTRDLREVVVEIQDEFVTASNFGKEVALLLEVCKPPYRSRVAALRENSWDESDTEECPTLLRNTVDVGNEYATPRPVSLFGSCLDFIILSRILQMVAPLRLPSDPPSIQFSSRKIKLARAYCGEPGKDFKTNPENLSSTLEKLYAWEKKLYKEVKDEERLRAIYEKKFKRLKTLDNLGAESSKIDATRASIRKLQTKINICIRTAETIMGRIHKLRDNELQPQLAALINGSYGAIDLMNGLFVSRFTKMWKFMLKCHQKQFQAIMESKSQSIKINLGVSGDEVLKAIVELEKELLNWCSQFNIWVKTQKTYVKNLNEWLLRCLPNEPEETADGIAPFSPSRLDAPPVFIICNDWYQAMTRISETEVAEAMHEFAQKLHELWERQDEVQRQRIKAEYLRKDFEKQLRTLRTEMGGLEHDKVSGKTALSKFTSDSGVSPLDDLRVDLDSMKKKLHEERVKHKEAVKLVHDAANNSLQAGLIPIFKTLESFTSEVVKAHEQVRLKNSSGDSSRIFMRRKQGNFVVVSRMIDLAPSLLKQPFHNPRKLKDSRRCKLQFQPIDFLVFNCTRARRKVEIEDINVNVCVFAFDLLHLNGQELLQENLRVRREVLEKMVPLYGWREMLKA</sequence>
<dbReference type="AlphaFoldDB" id="A0AAQ3S3M2"/>
<evidence type="ECO:0000256" key="1">
    <source>
        <dbReference type="SAM" id="Coils"/>
    </source>
</evidence>
<proteinExistence type="predicted"/>
<dbReference type="Pfam" id="PF01068">
    <property type="entry name" value="DNA_ligase_A_M"/>
    <property type="match status" value="1"/>
</dbReference>
<feature type="compositionally biased region" description="Polar residues" evidence="2">
    <location>
        <begin position="304"/>
        <end position="324"/>
    </location>
</feature>
<accession>A0AAQ3S3M2</accession>
<evidence type="ECO:0000313" key="4">
    <source>
        <dbReference type="EMBL" id="WVZ17994.1"/>
    </source>
</evidence>
<feature type="compositionally biased region" description="Basic and acidic residues" evidence="2">
    <location>
        <begin position="273"/>
        <end position="290"/>
    </location>
</feature>
<feature type="region of interest" description="Disordered" evidence="2">
    <location>
        <begin position="241"/>
        <end position="352"/>
    </location>
</feature>
<dbReference type="GO" id="GO:0003910">
    <property type="term" value="F:DNA ligase (ATP) activity"/>
    <property type="evidence" value="ECO:0007669"/>
    <property type="project" value="InterPro"/>
</dbReference>
<dbReference type="InterPro" id="IPR006867">
    <property type="entry name" value="DUF632"/>
</dbReference>
<evidence type="ECO:0000256" key="2">
    <source>
        <dbReference type="SAM" id="MobiDB-lite"/>
    </source>
</evidence>
<keyword evidence="5" id="KW-1185">Reference proteome</keyword>
<dbReference type="GO" id="GO:0006281">
    <property type="term" value="P:DNA repair"/>
    <property type="evidence" value="ECO:0007669"/>
    <property type="project" value="InterPro"/>
</dbReference>
<dbReference type="GO" id="GO:0006310">
    <property type="term" value="P:DNA recombination"/>
    <property type="evidence" value="ECO:0007669"/>
    <property type="project" value="InterPro"/>
</dbReference>
<feature type="coiled-coil region" evidence="1">
    <location>
        <begin position="784"/>
        <end position="844"/>
    </location>
</feature>
<feature type="compositionally biased region" description="Pro residues" evidence="2">
    <location>
        <begin position="199"/>
        <end position="220"/>
    </location>
</feature>
<dbReference type="PANTHER" id="PTHR21450">
    <property type="entry name" value="PROTEIN ALTERED PHOSPHATE STARVATION RESPONSE 1"/>
    <property type="match status" value="1"/>
</dbReference>
<dbReference type="PROSITE" id="PS50160">
    <property type="entry name" value="DNA_LIGASE_A3"/>
    <property type="match status" value="1"/>
</dbReference>
<reference evidence="4 5" key="1">
    <citation type="journal article" date="2023" name="Life. Sci Alliance">
        <title>Evolutionary insights into 3D genome organization and epigenetic landscape of Vigna mungo.</title>
        <authorList>
            <person name="Junaid A."/>
            <person name="Singh B."/>
            <person name="Bhatia S."/>
        </authorList>
    </citation>
    <scope>NUCLEOTIDE SEQUENCE [LARGE SCALE GENOMIC DNA]</scope>
    <source>
        <strain evidence="4">Urdbean</strain>
    </source>
</reference>
<dbReference type="GO" id="GO:0005524">
    <property type="term" value="F:ATP binding"/>
    <property type="evidence" value="ECO:0007669"/>
    <property type="project" value="InterPro"/>
</dbReference>
<feature type="compositionally biased region" description="Basic and acidic residues" evidence="2">
    <location>
        <begin position="326"/>
        <end position="342"/>
    </location>
</feature>
<feature type="compositionally biased region" description="Low complexity" evidence="2">
    <location>
        <begin position="78"/>
        <end position="118"/>
    </location>
</feature>
<feature type="compositionally biased region" description="Low complexity" evidence="2">
    <location>
        <begin position="126"/>
        <end position="135"/>
    </location>
</feature>
<protein>
    <recommendedName>
        <fullName evidence="3">ATP-dependent DNA ligase family profile domain-containing protein</fullName>
    </recommendedName>
</protein>
<dbReference type="InterPro" id="IPR012310">
    <property type="entry name" value="DNA_ligase_ATP-dep_cent"/>
</dbReference>
<dbReference type="Pfam" id="PF04783">
    <property type="entry name" value="DUF630"/>
    <property type="match status" value="1"/>
</dbReference>
<feature type="region of interest" description="Disordered" evidence="2">
    <location>
        <begin position="61"/>
        <end position="145"/>
    </location>
</feature>
<dbReference type="Gene3D" id="3.30.470.30">
    <property type="entry name" value="DNA ligase/mRNA capping enzyme"/>
    <property type="match status" value="1"/>
</dbReference>
<evidence type="ECO:0000313" key="5">
    <source>
        <dbReference type="Proteomes" id="UP001374535"/>
    </source>
</evidence>
<feature type="region of interest" description="Disordered" evidence="2">
    <location>
        <begin position="198"/>
        <end position="223"/>
    </location>
</feature>
<dbReference type="Proteomes" id="UP001374535">
    <property type="component" value="Chromosome 2"/>
</dbReference>
<gene>
    <name evidence="4" type="ORF">V8G54_005316</name>
</gene>
<dbReference type="PANTHER" id="PTHR21450:SF2">
    <property type="entry name" value="FAMILY PROTEIN, PUTATIVE (DUF630 AND DUF632)-RELATED"/>
    <property type="match status" value="1"/>
</dbReference>
<dbReference type="EMBL" id="CP144699">
    <property type="protein sequence ID" value="WVZ17994.1"/>
    <property type="molecule type" value="Genomic_DNA"/>
</dbReference>
<organism evidence="4 5">
    <name type="scientific">Vigna mungo</name>
    <name type="common">Black gram</name>
    <name type="synonym">Phaseolus mungo</name>
    <dbReference type="NCBI Taxonomy" id="3915"/>
    <lineage>
        <taxon>Eukaryota</taxon>
        <taxon>Viridiplantae</taxon>
        <taxon>Streptophyta</taxon>
        <taxon>Embryophyta</taxon>
        <taxon>Tracheophyta</taxon>
        <taxon>Spermatophyta</taxon>
        <taxon>Magnoliopsida</taxon>
        <taxon>eudicotyledons</taxon>
        <taxon>Gunneridae</taxon>
        <taxon>Pentapetalae</taxon>
        <taxon>rosids</taxon>
        <taxon>fabids</taxon>
        <taxon>Fabales</taxon>
        <taxon>Fabaceae</taxon>
        <taxon>Papilionoideae</taxon>
        <taxon>50 kb inversion clade</taxon>
        <taxon>NPAAA clade</taxon>
        <taxon>indigoferoid/millettioid clade</taxon>
        <taxon>Phaseoleae</taxon>
        <taxon>Vigna</taxon>
    </lineage>
</organism>
<keyword evidence="1" id="KW-0175">Coiled coil</keyword>
<evidence type="ECO:0000259" key="3">
    <source>
        <dbReference type="PROSITE" id="PS50160"/>
    </source>
</evidence>
<dbReference type="SUPFAM" id="SSF56091">
    <property type="entry name" value="DNA ligase/mRNA capping enzyme, catalytic domain"/>
    <property type="match status" value="1"/>
</dbReference>
<dbReference type="InterPro" id="IPR006868">
    <property type="entry name" value="DUF630"/>
</dbReference>
<feature type="compositionally biased region" description="Basic and acidic residues" evidence="2">
    <location>
        <begin position="253"/>
        <end position="263"/>
    </location>
</feature>
<feature type="domain" description="ATP-dependent DNA ligase family profile" evidence="3">
    <location>
        <begin position="959"/>
        <end position="997"/>
    </location>
</feature>
<feature type="compositionally biased region" description="Polar residues" evidence="2">
    <location>
        <begin position="61"/>
        <end position="77"/>
    </location>
</feature>
<dbReference type="Pfam" id="PF04782">
    <property type="entry name" value="DUF632"/>
    <property type="match status" value="1"/>
</dbReference>
<name>A0AAQ3S3M2_VIGMU</name>